<reference evidence="2 3" key="1">
    <citation type="submission" date="2019-07" db="EMBL/GenBank/DDBJ databases">
        <title>Whole genome shotgun sequence of Lactobacillus siliginis NBRC 101315.</title>
        <authorList>
            <person name="Hosoyama A."/>
            <person name="Uohara A."/>
            <person name="Ohji S."/>
            <person name="Ichikawa N."/>
        </authorList>
    </citation>
    <scope>NUCLEOTIDE SEQUENCE [LARGE SCALE GENOMIC DNA]</scope>
    <source>
        <strain evidence="2 3">NBRC 101315</strain>
    </source>
</reference>
<protein>
    <recommendedName>
        <fullName evidence="4">DUF1361 domain-containing protein</fullName>
    </recommendedName>
</protein>
<keyword evidence="1" id="KW-0812">Transmembrane</keyword>
<evidence type="ECO:0000313" key="2">
    <source>
        <dbReference type="EMBL" id="GEK29467.1"/>
    </source>
</evidence>
<feature type="transmembrane region" description="Helical" evidence="1">
    <location>
        <begin position="6"/>
        <end position="21"/>
    </location>
</feature>
<proteinExistence type="predicted"/>
<feature type="transmembrane region" description="Helical" evidence="1">
    <location>
        <begin position="158"/>
        <end position="177"/>
    </location>
</feature>
<dbReference type="AlphaFoldDB" id="A0A510VR90"/>
<comment type="caution">
    <text evidence="2">The sequence shown here is derived from an EMBL/GenBank/DDBJ whole genome shotgun (WGS) entry which is preliminary data.</text>
</comment>
<feature type="transmembrane region" description="Helical" evidence="1">
    <location>
        <begin position="42"/>
        <end position="63"/>
    </location>
</feature>
<sequence length="240" mass="27422">MLNILIVTLSFNLMAYLLLRLRPRLFHTQLFKPMLLNIRLSLAPLLILVLVVIGELVVAYLIALANVVWLSYLVPILAVIGVIVWLLFLPNSGYLVTELNLTHREMDTHEVPIWYDIIAVLFLALSGVINMCLNVLLFQFVIILAIDPTHLSSLNNPVFWGFTILLFFVLAFGIYMGRYIRFNSWDLLHPLSFLKKLADHFSAKANLLAGSLFTLLYGGFFALFYQFAFLPPLLTFMTKK</sequence>
<evidence type="ECO:0000256" key="1">
    <source>
        <dbReference type="SAM" id="Phobius"/>
    </source>
</evidence>
<feature type="transmembrane region" description="Helical" evidence="1">
    <location>
        <begin position="113"/>
        <end position="146"/>
    </location>
</feature>
<feature type="transmembrane region" description="Helical" evidence="1">
    <location>
        <begin position="205"/>
        <end position="228"/>
    </location>
</feature>
<dbReference type="OrthoDB" id="4540541at2"/>
<evidence type="ECO:0008006" key="4">
    <source>
        <dbReference type="Google" id="ProtNLM"/>
    </source>
</evidence>
<keyword evidence="1" id="KW-1133">Transmembrane helix</keyword>
<dbReference type="EMBL" id="BJUD01000058">
    <property type="protein sequence ID" value="GEK29467.1"/>
    <property type="molecule type" value="Genomic_DNA"/>
</dbReference>
<dbReference type="Pfam" id="PF07099">
    <property type="entry name" value="DUF1361"/>
    <property type="match status" value="1"/>
</dbReference>
<keyword evidence="1" id="KW-0472">Membrane</keyword>
<dbReference type="InterPro" id="IPR009793">
    <property type="entry name" value="DUF1361"/>
</dbReference>
<name>A0A510VR90_9LACO</name>
<dbReference type="RefSeq" id="WP_057809369.1">
    <property type="nucleotide sequence ID" value="NZ_BJUD01000058.1"/>
</dbReference>
<feature type="transmembrane region" description="Helical" evidence="1">
    <location>
        <begin position="69"/>
        <end position="89"/>
    </location>
</feature>
<gene>
    <name evidence="2" type="ORF">LSI01_17780</name>
</gene>
<dbReference type="Proteomes" id="UP000321429">
    <property type="component" value="Unassembled WGS sequence"/>
</dbReference>
<evidence type="ECO:0000313" key="3">
    <source>
        <dbReference type="Proteomes" id="UP000321429"/>
    </source>
</evidence>
<accession>A0A510VR90</accession>
<organism evidence="2 3">
    <name type="scientific">Furfurilactobacillus siliginis</name>
    <dbReference type="NCBI Taxonomy" id="348151"/>
    <lineage>
        <taxon>Bacteria</taxon>
        <taxon>Bacillati</taxon>
        <taxon>Bacillota</taxon>
        <taxon>Bacilli</taxon>
        <taxon>Lactobacillales</taxon>
        <taxon>Lactobacillaceae</taxon>
        <taxon>Furfurilactobacillus</taxon>
    </lineage>
</organism>